<evidence type="ECO:0000256" key="4">
    <source>
        <dbReference type="ARBA" id="ARBA00022884"/>
    </source>
</evidence>
<keyword evidence="7" id="KW-0963">Cytoplasm</keyword>
<feature type="binding site" evidence="7">
    <location>
        <position position="65"/>
    </location>
    <ligand>
        <name>tRNA</name>
        <dbReference type="ChEBI" id="CHEBI:17843"/>
    </ligand>
</feature>
<comment type="function">
    <text evidence="7">Catalyzes the release of premature peptidyl moieties from peptidyl-tRNA molecules trapped in stalled 50S ribosomal subunits, and thus maintains levels of free tRNAs and 50S ribosomes.</text>
</comment>
<dbReference type="InterPro" id="IPR018171">
    <property type="entry name" value="Pept_tRNA_hydro_CS"/>
</dbReference>
<dbReference type="GO" id="GO:0005737">
    <property type="term" value="C:cytoplasm"/>
    <property type="evidence" value="ECO:0007669"/>
    <property type="project" value="UniProtKB-SubCell"/>
</dbReference>
<accession>A0A1W2C9U3</accession>
<dbReference type="EMBL" id="FWXS01000009">
    <property type="protein sequence ID" value="SMC82025.1"/>
    <property type="molecule type" value="Genomic_DNA"/>
</dbReference>
<evidence type="ECO:0000256" key="2">
    <source>
        <dbReference type="ARBA" id="ARBA00022555"/>
    </source>
</evidence>
<dbReference type="HAMAP" id="MF_00083">
    <property type="entry name" value="Pept_tRNA_hydro_bact"/>
    <property type="match status" value="1"/>
</dbReference>
<dbReference type="OrthoDB" id="9800507at2"/>
<name>A0A1W2C9U3_9FLAO</name>
<reference evidence="10 11" key="1">
    <citation type="submission" date="2017-04" db="EMBL/GenBank/DDBJ databases">
        <authorList>
            <person name="Afonso C.L."/>
            <person name="Miller P.J."/>
            <person name="Scott M.A."/>
            <person name="Spackman E."/>
            <person name="Goraichik I."/>
            <person name="Dimitrov K.M."/>
            <person name="Suarez D.L."/>
            <person name="Swayne D.E."/>
        </authorList>
    </citation>
    <scope>NUCLEOTIDE SEQUENCE [LARGE SCALE GENOMIC DNA]</scope>
    <source>
        <strain evidence="10 11">CGMCC 1.12708</strain>
    </source>
</reference>
<feature type="binding site" evidence="7">
    <location>
        <position position="16"/>
    </location>
    <ligand>
        <name>tRNA</name>
        <dbReference type="ChEBI" id="CHEBI:17843"/>
    </ligand>
</feature>
<keyword evidence="2 7" id="KW-0820">tRNA-binding</keyword>
<dbReference type="NCBIfam" id="TIGR00447">
    <property type="entry name" value="pth"/>
    <property type="match status" value="1"/>
</dbReference>
<dbReference type="SUPFAM" id="SSF53178">
    <property type="entry name" value="Peptidyl-tRNA hydrolase-like"/>
    <property type="match status" value="1"/>
</dbReference>
<evidence type="ECO:0000256" key="9">
    <source>
        <dbReference type="RuleBase" id="RU004320"/>
    </source>
</evidence>
<feature type="site" description="Discriminates between blocked and unblocked aminoacyl-tRNA" evidence="7">
    <location>
        <position position="11"/>
    </location>
</feature>
<keyword evidence="3 7" id="KW-0378">Hydrolase</keyword>
<dbReference type="PANTHER" id="PTHR17224">
    <property type="entry name" value="PEPTIDYL-TRNA HYDROLASE"/>
    <property type="match status" value="1"/>
</dbReference>
<evidence type="ECO:0000313" key="10">
    <source>
        <dbReference type="EMBL" id="SMC82025.1"/>
    </source>
</evidence>
<comment type="subcellular location">
    <subcellularLocation>
        <location evidence="7">Cytoplasm</location>
    </subcellularLocation>
</comment>
<feature type="binding site" evidence="7">
    <location>
        <position position="113"/>
    </location>
    <ligand>
        <name>tRNA</name>
        <dbReference type="ChEBI" id="CHEBI:17843"/>
    </ligand>
</feature>
<sequence>MQKFLIVGLGNIGEKYRYTRHNIGFLVVDELVKRMDAKFSASNFGEVSQFKYKARPVTVLKPNTYMNLSGDAVRFWMQKEGISAENIFVITDDLNLPFGTIRIRGKGSDGGHNGLKDIQAKLNSQAYPRLRFGVGNEFDTGNQIDYVLGNWSEDEVLKLPERLNFVGDAVLSFIFGGLNNTMNNFNGK</sequence>
<feature type="binding site" evidence="7">
    <location>
        <position position="67"/>
    </location>
    <ligand>
        <name>tRNA</name>
        <dbReference type="ChEBI" id="CHEBI:17843"/>
    </ligand>
</feature>
<keyword evidence="11" id="KW-1185">Reference proteome</keyword>
<comment type="subunit">
    <text evidence="7">Monomer.</text>
</comment>
<protein>
    <recommendedName>
        <fullName evidence="6 7">Peptidyl-tRNA hydrolase</fullName>
        <shortName evidence="7">Pth</shortName>
        <ecNumber evidence="1 7">3.1.1.29</ecNumber>
    </recommendedName>
</protein>
<keyword evidence="4 7" id="KW-0694">RNA-binding</keyword>
<dbReference type="AlphaFoldDB" id="A0A1W2C9U3"/>
<comment type="catalytic activity">
    <reaction evidence="7 8">
        <text>an N-acyl-L-alpha-aminoacyl-tRNA + H2O = an N-acyl-L-amino acid + a tRNA + H(+)</text>
        <dbReference type="Rhea" id="RHEA:54448"/>
        <dbReference type="Rhea" id="RHEA-COMP:10123"/>
        <dbReference type="Rhea" id="RHEA-COMP:13883"/>
        <dbReference type="ChEBI" id="CHEBI:15377"/>
        <dbReference type="ChEBI" id="CHEBI:15378"/>
        <dbReference type="ChEBI" id="CHEBI:59874"/>
        <dbReference type="ChEBI" id="CHEBI:78442"/>
        <dbReference type="ChEBI" id="CHEBI:138191"/>
        <dbReference type="EC" id="3.1.1.29"/>
    </reaction>
</comment>
<feature type="active site" description="Proton acceptor" evidence="7">
    <location>
        <position position="21"/>
    </location>
</feature>
<dbReference type="STRING" id="1434700.SAMN06296427_109134"/>
<gene>
    <name evidence="7" type="primary">pth</name>
    <name evidence="10" type="ORF">SAMN06296427_109134</name>
</gene>
<dbReference type="InterPro" id="IPR036416">
    <property type="entry name" value="Pept_tRNA_hydro_sf"/>
</dbReference>
<dbReference type="Gene3D" id="3.40.50.1470">
    <property type="entry name" value="Peptidyl-tRNA hydrolase"/>
    <property type="match status" value="1"/>
</dbReference>
<evidence type="ECO:0000313" key="11">
    <source>
        <dbReference type="Proteomes" id="UP000192393"/>
    </source>
</evidence>
<comment type="function">
    <text evidence="7">Hydrolyzes ribosome-free peptidyl-tRNAs (with 1 or more amino acids incorporated), which drop off the ribosome during protein synthesis, or as a result of ribosome stalling.</text>
</comment>
<dbReference type="Proteomes" id="UP000192393">
    <property type="component" value="Unassembled WGS sequence"/>
</dbReference>
<evidence type="ECO:0000256" key="3">
    <source>
        <dbReference type="ARBA" id="ARBA00022801"/>
    </source>
</evidence>
<dbReference type="InterPro" id="IPR001328">
    <property type="entry name" value="Pept_tRNA_hydro"/>
</dbReference>
<dbReference type="RefSeq" id="WP_084018190.1">
    <property type="nucleotide sequence ID" value="NZ_FWXS01000009.1"/>
</dbReference>
<evidence type="ECO:0000256" key="1">
    <source>
        <dbReference type="ARBA" id="ARBA00013260"/>
    </source>
</evidence>
<organism evidence="10 11">
    <name type="scientific">Moheibacter sediminis</name>
    <dbReference type="NCBI Taxonomy" id="1434700"/>
    <lineage>
        <taxon>Bacteria</taxon>
        <taxon>Pseudomonadati</taxon>
        <taxon>Bacteroidota</taxon>
        <taxon>Flavobacteriia</taxon>
        <taxon>Flavobacteriales</taxon>
        <taxon>Weeksellaceae</taxon>
        <taxon>Moheibacter</taxon>
    </lineage>
</organism>
<dbReference type="GO" id="GO:0000049">
    <property type="term" value="F:tRNA binding"/>
    <property type="evidence" value="ECO:0007669"/>
    <property type="project" value="UniProtKB-UniRule"/>
</dbReference>
<feature type="site" description="Stabilizes the basic form of H active site to accept a proton" evidence="7">
    <location>
        <position position="92"/>
    </location>
</feature>
<evidence type="ECO:0000256" key="6">
    <source>
        <dbReference type="ARBA" id="ARBA00050038"/>
    </source>
</evidence>
<dbReference type="FunFam" id="3.40.50.1470:FF:000001">
    <property type="entry name" value="Peptidyl-tRNA hydrolase"/>
    <property type="match status" value="1"/>
</dbReference>
<evidence type="ECO:0000256" key="8">
    <source>
        <dbReference type="RuleBase" id="RU000673"/>
    </source>
</evidence>
<evidence type="ECO:0000256" key="5">
    <source>
        <dbReference type="ARBA" id="ARBA00038063"/>
    </source>
</evidence>
<dbReference type="GO" id="GO:0006515">
    <property type="term" value="P:protein quality control for misfolded or incompletely synthesized proteins"/>
    <property type="evidence" value="ECO:0007669"/>
    <property type="project" value="UniProtKB-UniRule"/>
</dbReference>
<dbReference type="PROSITE" id="PS01196">
    <property type="entry name" value="PEPT_TRNA_HYDROL_2"/>
    <property type="match status" value="1"/>
</dbReference>
<proteinExistence type="inferred from homology"/>
<dbReference type="PROSITE" id="PS01195">
    <property type="entry name" value="PEPT_TRNA_HYDROL_1"/>
    <property type="match status" value="1"/>
</dbReference>
<evidence type="ECO:0000256" key="7">
    <source>
        <dbReference type="HAMAP-Rule" id="MF_00083"/>
    </source>
</evidence>
<dbReference type="Pfam" id="PF01195">
    <property type="entry name" value="Pept_tRNA_hydro"/>
    <property type="match status" value="1"/>
</dbReference>
<dbReference type="EC" id="3.1.1.29" evidence="1 7"/>
<dbReference type="CDD" id="cd00462">
    <property type="entry name" value="PTH"/>
    <property type="match status" value="1"/>
</dbReference>
<dbReference type="PANTHER" id="PTHR17224:SF1">
    <property type="entry name" value="PEPTIDYL-TRNA HYDROLASE"/>
    <property type="match status" value="1"/>
</dbReference>
<dbReference type="GO" id="GO:0072344">
    <property type="term" value="P:rescue of stalled ribosome"/>
    <property type="evidence" value="ECO:0007669"/>
    <property type="project" value="UniProtKB-UniRule"/>
</dbReference>
<dbReference type="GO" id="GO:0004045">
    <property type="term" value="F:peptidyl-tRNA hydrolase activity"/>
    <property type="evidence" value="ECO:0007669"/>
    <property type="project" value="UniProtKB-UniRule"/>
</dbReference>
<comment type="similarity">
    <text evidence="5 7 9">Belongs to the PTH family.</text>
</comment>